<proteinExistence type="predicted"/>
<dbReference type="RefSeq" id="XP_009649810.1">
    <property type="nucleotide sequence ID" value="XM_009651515.1"/>
</dbReference>
<dbReference type="KEGG" id="vda:VDAG_00138"/>
<dbReference type="Proteomes" id="UP000001611">
    <property type="component" value="Chromosome 2"/>
</dbReference>
<protein>
    <submittedName>
        <fullName evidence="1">Uncharacterized protein</fullName>
    </submittedName>
</protein>
<dbReference type="HOGENOM" id="CLU_3015956_0_0_1"/>
<organism evidence="1 2">
    <name type="scientific">Verticillium dahliae (strain VdLs.17 / ATCC MYA-4575 / FGSC 10137)</name>
    <name type="common">Verticillium wilt</name>
    <dbReference type="NCBI Taxonomy" id="498257"/>
    <lineage>
        <taxon>Eukaryota</taxon>
        <taxon>Fungi</taxon>
        <taxon>Dikarya</taxon>
        <taxon>Ascomycota</taxon>
        <taxon>Pezizomycotina</taxon>
        <taxon>Sordariomycetes</taxon>
        <taxon>Hypocreomycetidae</taxon>
        <taxon>Glomerellales</taxon>
        <taxon>Plectosphaerellaceae</taxon>
        <taxon>Verticillium</taxon>
    </lineage>
</organism>
<dbReference type="GeneID" id="20701601"/>
<evidence type="ECO:0000313" key="1">
    <source>
        <dbReference type="EMBL" id="EGY13456.1"/>
    </source>
</evidence>
<name>G2WRF5_VERDV</name>
<sequence length="56" mass="5991">MQRRRVGVMRCRSQVAGMSEDSGTLPYFLSTVLAETADSGDRCHGAQSASPVNSTD</sequence>
<evidence type="ECO:0000313" key="2">
    <source>
        <dbReference type="Proteomes" id="UP000001611"/>
    </source>
</evidence>
<dbReference type="AlphaFoldDB" id="G2WRF5"/>
<accession>G2WRF5</accession>
<dbReference type="InParanoid" id="G2WRF5"/>
<reference evidence="1 2" key="1">
    <citation type="submission" date="2008-03" db="EMBL/GenBank/DDBJ databases">
        <title>The Genome Sequence of Verticillium dahliae VdLs.17.</title>
        <authorList>
            <consortium name="The Broad Institute Genome Sequencing Platform"/>
            <person name="Ma L.-J.J."/>
            <person name="Klosterman S.J."/>
            <person name="Subbarao K."/>
            <person name="Dobinson K."/>
            <person name="Veronese P."/>
            <person name="Kang S."/>
            <person name="Gold S.E."/>
            <person name="Young S."/>
            <person name="Jaffe D."/>
            <person name="Gnerre S."/>
            <person name="Berlin A."/>
            <person name="Heiman D."/>
            <person name="Hepburn T."/>
            <person name="Sykes S."/>
            <person name="Alvarado L."/>
            <person name="Kodira C.D."/>
            <person name="Lander E."/>
            <person name="Galagan J."/>
            <person name="Nusbaum C."/>
            <person name="Birren B."/>
        </authorList>
    </citation>
    <scope>NUCLEOTIDE SEQUENCE [LARGE SCALE GENOMIC DNA]</scope>
    <source>
        <strain evidence="2">VdLs.17 / ATCC MYA-4575 / FGSC 10137</strain>
    </source>
</reference>
<keyword evidence="2" id="KW-1185">Reference proteome</keyword>
<dbReference type="EMBL" id="DS572695">
    <property type="protein sequence ID" value="EGY13456.1"/>
    <property type="molecule type" value="Genomic_DNA"/>
</dbReference>
<gene>
    <name evidence="1" type="ORF">VDAG_00138</name>
</gene>